<evidence type="ECO:0000313" key="3">
    <source>
        <dbReference type="EMBL" id="CAH1191615.1"/>
    </source>
</evidence>
<sequence length="516" mass="56503">MSGLQTKGSKILVSTMMITTMATLAACTSNTTESTPAPATPAASTATTATAQPVATVKPLDQVTLNIVFPGDPQPDQATVNAAIEKAVKDELNVKLNYTYVPWDDYATKVKVMTSTGGNVDILWTHPELLAQLISSNSVAALDDAIAKVGKDLKANIPDYYWPVVQVKGKTYGVPAAQIGTAAGYTTFTVRKDLREKYGLSEIKTLDDMLAFYAAVKKNNPEIIPLSQSNTSFDLNFKEEFVRGLPSGVGIDMNTMKAENMLDTPAYKKGLDFHRELFNKGYISKDVLSIKDFRAAFAAGKAASVIGDLPEYNINARTVSAIPGAQVEFVRIQITPKVFQEVTTWNYQSIAAGSKNIERAVAFLNWFQKNQQNYDLLTLGVEGKHYVIKDGAVNFPAGVDPAKPPYLPFEWIWQNPKFMKSKGTDVKGFFEAYKDYDKDVTLRFPAMGFLFDTSTIKTEVASLDSVNAEYGTVLKSGTADVDKVLPQFKEKMKQAGIDKAIAEVQKQLDAFMASKK</sequence>
<name>A0ABN8FY46_9BACL</name>
<evidence type="ECO:0000256" key="1">
    <source>
        <dbReference type="SAM" id="SignalP"/>
    </source>
</evidence>
<feature type="domain" description="DUF3502" evidence="2">
    <location>
        <begin position="445"/>
        <end position="512"/>
    </location>
</feature>
<gene>
    <name evidence="3" type="ORF">PAECIP111891_00041</name>
</gene>
<proteinExistence type="predicted"/>
<dbReference type="InterPro" id="IPR050490">
    <property type="entry name" value="Bact_solute-bd_prot1"/>
</dbReference>
<dbReference type="PANTHER" id="PTHR43649:SF17">
    <property type="entry name" value="ABC TRANSPORTER SOLUTE BINDING PROTEIN-SUGAR TRANSPORT"/>
    <property type="match status" value="1"/>
</dbReference>
<keyword evidence="1" id="KW-0732">Signal</keyword>
<reference evidence="3" key="1">
    <citation type="submission" date="2022-01" db="EMBL/GenBank/DDBJ databases">
        <authorList>
            <person name="Criscuolo A."/>
        </authorList>
    </citation>
    <scope>NUCLEOTIDE SEQUENCE</scope>
    <source>
        <strain evidence="3">CIP111891</strain>
    </source>
</reference>
<dbReference type="PROSITE" id="PS51257">
    <property type="entry name" value="PROKAR_LIPOPROTEIN"/>
    <property type="match status" value="1"/>
</dbReference>
<keyword evidence="4" id="KW-1185">Reference proteome</keyword>
<dbReference type="Gene3D" id="3.40.190.10">
    <property type="entry name" value="Periplasmic binding protein-like II"/>
    <property type="match status" value="1"/>
</dbReference>
<dbReference type="PANTHER" id="PTHR43649">
    <property type="entry name" value="ARABINOSE-BINDING PROTEIN-RELATED"/>
    <property type="match status" value="1"/>
</dbReference>
<dbReference type="Pfam" id="PF01547">
    <property type="entry name" value="SBP_bac_1"/>
    <property type="match status" value="1"/>
</dbReference>
<comment type="caution">
    <text evidence="3">The sequence shown here is derived from an EMBL/GenBank/DDBJ whole genome shotgun (WGS) entry which is preliminary data.</text>
</comment>
<feature type="chain" id="PRO_5047320023" description="DUF3502 domain-containing protein" evidence="1">
    <location>
        <begin position="26"/>
        <end position="516"/>
    </location>
</feature>
<accession>A0ABN8FY46</accession>
<dbReference type="EMBL" id="CAKMMW010000001">
    <property type="protein sequence ID" value="CAH1191615.1"/>
    <property type="molecule type" value="Genomic_DNA"/>
</dbReference>
<protein>
    <recommendedName>
        <fullName evidence="2">DUF3502 domain-containing protein</fullName>
    </recommendedName>
</protein>
<feature type="signal peptide" evidence="1">
    <location>
        <begin position="1"/>
        <end position="25"/>
    </location>
</feature>
<dbReference type="RefSeq" id="WP_236283903.1">
    <property type="nucleotide sequence ID" value="NZ_CAKMMW010000001.1"/>
</dbReference>
<dbReference type="InterPro" id="IPR006059">
    <property type="entry name" value="SBP"/>
</dbReference>
<dbReference type="InterPro" id="IPR022627">
    <property type="entry name" value="DUF3502"/>
</dbReference>
<dbReference type="SUPFAM" id="SSF53850">
    <property type="entry name" value="Periplasmic binding protein-like II"/>
    <property type="match status" value="1"/>
</dbReference>
<dbReference type="Pfam" id="PF12010">
    <property type="entry name" value="DUF3502"/>
    <property type="match status" value="1"/>
</dbReference>
<organism evidence="3 4">
    <name type="scientific">Paenibacillus allorhizoplanae</name>
    <dbReference type="NCBI Taxonomy" id="2905648"/>
    <lineage>
        <taxon>Bacteria</taxon>
        <taxon>Bacillati</taxon>
        <taxon>Bacillota</taxon>
        <taxon>Bacilli</taxon>
        <taxon>Bacillales</taxon>
        <taxon>Paenibacillaceae</taxon>
        <taxon>Paenibacillus</taxon>
    </lineage>
</organism>
<evidence type="ECO:0000259" key="2">
    <source>
        <dbReference type="Pfam" id="PF12010"/>
    </source>
</evidence>
<evidence type="ECO:0000313" key="4">
    <source>
        <dbReference type="Proteomes" id="UP000838821"/>
    </source>
</evidence>
<dbReference type="Proteomes" id="UP000838821">
    <property type="component" value="Unassembled WGS sequence"/>
</dbReference>